<dbReference type="PROSITE" id="PS51420">
    <property type="entry name" value="RHO"/>
    <property type="match status" value="1"/>
</dbReference>
<dbReference type="Proteomes" id="UP000823046">
    <property type="component" value="Unassembled WGS sequence"/>
</dbReference>
<dbReference type="NCBIfam" id="TIGR00231">
    <property type="entry name" value="small_GTP"/>
    <property type="match status" value="1"/>
</dbReference>
<dbReference type="InterPro" id="IPR001806">
    <property type="entry name" value="Small_GTPase"/>
</dbReference>
<evidence type="ECO:0000313" key="2">
    <source>
        <dbReference type="EMBL" id="KAF8820364.1"/>
    </source>
</evidence>
<dbReference type="InterPro" id="IPR050209">
    <property type="entry name" value="Rab_GTPases_membrane_traffic"/>
</dbReference>
<dbReference type="SUPFAM" id="SSF52540">
    <property type="entry name" value="P-loop containing nucleoside triphosphate hydrolases"/>
    <property type="match status" value="1"/>
</dbReference>
<dbReference type="SMART" id="SM00173">
    <property type="entry name" value="RAS"/>
    <property type="match status" value="1"/>
</dbReference>
<organism evidence="2 3">
    <name type="scientific">Cardiosporidium cionae</name>
    <dbReference type="NCBI Taxonomy" id="476202"/>
    <lineage>
        <taxon>Eukaryota</taxon>
        <taxon>Sar</taxon>
        <taxon>Alveolata</taxon>
        <taxon>Apicomplexa</taxon>
        <taxon>Aconoidasida</taxon>
        <taxon>Nephromycida</taxon>
        <taxon>Cardiosporidium</taxon>
    </lineage>
</organism>
<dbReference type="Gene3D" id="3.40.50.300">
    <property type="entry name" value="P-loop containing nucleotide triphosphate hydrolases"/>
    <property type="match status" value="1"/>
</dbReference>
<dbReference type="SMART" id="SM00176">
    <property type="entry name" value="RAN"/>
    <property type="match status" value="1"/>
</dbReference>
<dbReference type="InterPro" id="IPR005225">
    <property type="entry name" value="Small_GTP-bd"/>
</dbReference>
<keyword evidence="3" id="KW-1185">Reference proteome</keyword>
<protein>
    <submittedName>
        <fullName evidence="2">Ras family protein</fullName>
    </submittedName>
</protein>
<dbReference type="EMBL" id="JADAQX010000405">
    <property type="protein sequence ID" value="KAF8820364.1"/>
    <property type="molecule type" value="Genomic_DNA"/>
</dbReference>
<name>A0ABQ7J8V8_9APIC</name>
<dbReference type="PANTHER" id="PTHR47979">
    <property type="entry name" value="DRAB11-RELATED"/>
    <property type="match status" value="1"/>
</dbReference>
<reference evidence="2 3" key="1">
    <citation type="journal article" date="2020" name="bioRxiv">
        <title>Metabolic contributions of an alphaproteobacterial endosymbiont in the apicomplexan Cardiosporidium cionae.</title>
        <authorList>
            <person name="Hunter E.S."/>
            <person name="Paight C.J."/>
            <person name="Lane C.E."/>
        </authorList>
    </citation>
    <scope>NUCLEOTIDE SEQUENCE [LARGE SCALE GENOMIC DNA]</scope>
    <source>
        <strain evidence="2">ESH_2018</strain>
    </source>
</reference>
<evidence type="ECO:0000256" key="1">
    <source>
        <dbReference type="ARBA" id="ARBA00006270"/>
    </source>
</evidence>
<dbReference type="PRINTS" id="PR00449">
    <property type="entry name" value="RASTRNSFRMNG"/>
</dbReference>
<dbReference type="PROSITE" id="PS51419">
    <property type="entry name" value="RAB"/>
    <property type="match status" value="1"/>
</dbReference>
<dbReference type="PROSITE" id="PS51421">
    <property type="entry name" value="RAS"/>
    <property type="match status" value="1"/>
</dbReference>
<proteinExistence type="inferred from homology"/>
<dbReference type="SMART" id="SM00174">
    <property type="entry name" value="RHO"/>
    <property type="match status" value="1"/>
</dbReference>
<sequence length="237" mass="26119">MENSQGTSVDYIFKVVIIGNAGAGKSCLMHQFIESTSSSNCSGVLYQLINDDALVKKSSSQTIGVEFGSKLISLNGKQIKLQLWDTAGQERYRSVTRSYYRGAVGALIVYDVSNQETYNHMINWLANARTLGRPDISIVIVGNKIDLKEDRHISFLQGSTLALENETAFAETSALTGEGVEDVFLRVGQMILSKIESGAANRFKIYKFFSLIDSEQLTLQMNRSPVLSNGKWTAIIA</sequence>
<evidence type="ECO:0000313" key="3">
    <source>
        <dbReference type="Proteomes" id="UP000823046"/>
    </source>
</evidence>
<accession>A0ABQ7J8V8</accession>
<dbReference type="Pfam" id="PF00071">
    <property type="entry name" value="Ras"/>
    <property type="match status" value="1"/>
</dbReference>
<comment type="similarity">
    <text evidence="1">Belongs to the small GTPase superfamily. Rab family.</text>
</comment>
<gene>
    <name evidence="2" type="ORF">IE077_003261</name>
</gene>
<dbReference type="SMART" id="SM00175">
    <property type="entry name" value="RAB"/>
    <property type="match status" value="1"/>
</dbReference>
<comment type="caution">
    <text evidence="2">The sequence shown here is derived from an EMBL/GenBank/DDBJ whole genome shotgun (WGS) entry which is preliminary data.</text>
</comment>
<dbReference type="InterPro" id="IPR027417">
    <property type="entry name" value="P-loop_NTPase"/>
</dbReference>